<dbReference type="SUPFAM" id="SSF56601">
    <property type="entry name" value="beta-lactamase/transpeptidase-like"/>
    <property type="match status" value="1"/>
</dbReference>
<dbReference type="Pfam" id="PF07943">
    <property type="entry name" value="PBP5_C"/>
    <property type="match status" value="1"/>
</dbReference>
<dbReference type="Gene3D" id="2.60.410.10">
    <property type="entry name" value="D-Ala-D-Ala carboxypeptidase, C-terminal domain"/>
    <property type="match status" value="1"/>
</dbReference>
<dbReference type="InterPro" id="IPR012907">
    <property type="entry name" value="Peptidase_S11_C"/>
</dbReference>
<dbReference type="InterPro" id="IPR018044">
    <property type="entry name" value="Peptidase_S11"/>
</dbReference>
<keyword evidence="11" id="KW-0961">Cell wall biogenesis/degradation</keyword>
<feature type="domain" description="Peptidase S11 D-Ala-D-Ala carboxypeptidase A C-terminal" evidence="15">
    <location>
        <begin position="273"/>
        <end position="363"/>
    </location>
</feature>
<evidence type="ECO:0000256" key="1">
    <source>
        <dbReference type="ARBA" id="ARBA00003217"/>
    </source>
</evidence>
<keyword evidence="7 14" id="KW-0732">Signal</keyword>
<dbReference type="SMART" id="SM00936">
    <property type="entry name" value="PBP5_C"/>
    <property type="match status" value="1"/>
</dbReference>
<feature type="chain" id="PRO_5047216369" description="serine-type D-Ala-D-Ala carboxypeptidase" evidence="14">
    <location>
        <begin position="22"/>
        <end position="380"/>
    </location>
</feature>
<dbReference type="Pfam" id="PF00768">
    <property type="entry name" value="Peptidase_S11"/>
    <property type="match status" value="1"/>
</dbReference>
<gene>
    <name evidence="16" type="ORF">PQU96_08455</name>
</gene>
<keyword evidence="9" id="KW-0133">Cell shape</keyword>
<evidence type="ECO:0000259" key="15">
    <source>
        <dbReference type="SMART" id="SM00936"/>
    </source>
</evidence>
<evidence type="ECO:0000256" key="14">
    <source>
        <dbReference type="SAM" id="SignalP"/>
    </source>
</evidence>
<comment type="pathway">
    <text evidence="2">Cell wall biogenesis; peptidoglycan biosynthesis.</text>
</comment>
<evidence type="ECO:0000256" key="11">
    <source>
        <dbReference type="ARBA" id="ARBA00023316"/>
    </source>
</evidence>
<evidence type="ECO:0000256" key="12">
    <source>
        <dbReference type="ARBA" id="ARBA00034000"/>
    </source>
</evidence>
<dbReference type="EMBL" id="JAQQLE010000006">
    <property type="protein sequence ID" value="MDC7714161.1"/>
    <property type="molecule type" value="Genomic_DNA"/>
</dbReference>
<evidence type="ECO:0000313" key="17">
    <source>
        <dbReference type="Proteomes" id="UP001222030"/>
    </source>
</evidence>
<dbReference type="InterPro" id="IPR015956">
    <property type="entry name" value="Peniciliin-bd_prot_C_sf"/>
</dbReference>
<accession>A0ABT5INL7</accession>
<dbReference type="PANTHER" id="PTHR21581">
    <property type="entry name" value="D-ALANYL-D-ALANINE CARBOXYPEPTIDASE"/>
    <property type="match status" value="1"/>
</dbReference>
<reference evidence="16 17" key="1">
    <citation type="submission" date="2023-01" db="EMBL/GenBank/DDBJ databases">
        <title>Novel species of the genus Vogesella isolated from rivers.</title>
        <authorList>
            <person name="Lu H."/>
        </authorList>
    </citation>
    <scope>NUCLEOTIDE SEQUENCE [LARGE SCALE GENOMIC DNA]</scope>
    <source>
        <strain evidence="16 17">LYT5W</strain>
    </source>
</reference>
<evidence type="ECO:0000256" key="8">
    <source>
        <dbReference type="ARBA" id="ARBA00022801"/>
    </source>
</evidence>
<feature type="signal peptide" evidence="14">
    <location>
        <begin position="1"/>
        <end position="21"/>
    </location>
</feature>
<evidence type="ECO:0000256" key="13">
    <source>
        <dbReference type="RuleBase" id="RU004016"/>
    </source>
</evidence>
<dbReference type="PANTHER" id="PTHR21581:SF6">
    <property type="entry name" value="TRAFFICKING PROTEIN PARTICLE COMPLEX SUBUNIT 12"/>
    <property type="match status" value="1"/>
</dbReference>
<evidence type="ECO:0000256" key="10">
    <source>
        <dbReference type="ARBA" id="ARBA00022984"/>
    </source>
</evidence>
<comment type="catalytic activity">
    <reaction evidence="12">
        <text>Preferential cleavage: (Ac)2-L-Lys-D-Ala-|-D-Ala. Also transpeptidation of peptidyl-alanyl moieties that are N-acyl substituents of D-alanine.</text>
        <dbReference type="EC" id="3.4.16.4"/>
    </reaction>
</comment>
<organism evidence="16 17">
    <name type="scientific">Vogesella margarita</name>
    <dbReference type="NCBI Taxonomy" id="2984199"/>
    <lineage>
        <taxon>Bacteria</taxon>
        <taxon>Pseudomonadati</taxon>
        <taxon>Pseudomonadota</taxon>
        <taxon>Betaproteobacteria</taxon>
        <taxon>Neisseriales</taxon>
        <taxon>Chromobacteriaceae</taxon>
        <taxon>Vogesella</taxon>
    </lineage>
</organism>
<evidence type="ECO:0000256" key="9">
    <source>
        <dbReference type="ARBA" id="ARBA00022960"/>
    </source>
</evidence>
<evidence type="ECO:0000256" key="7">
    <source>
        <dbReference type="ARBA" id="ARBA00022729"/>
    </source>
</evidence>
<dbReference type="Gene3D" id="3.40.710.10">
    <property type="entry name" value="DD-peptidase/beta-lactamase superfamily"/>
    <property type="match status" value="1"/>
</dbReference>
<comment type="similarity">
    <text evidence="3 13">Belongs to the peptidase S11 family.</text>
</comment>
<evidence type="ECO:0000256" key="3">
    <source>
        <dbReference type="ARBA" id="ARBA00007164"/>
    </source>
</evidence>
<keyword evidence="6" id="KW-0645">Protease</keyword>
<name>A0ABT5INL7_9NEIS</name>
<proteinExistence type="inferred from homology"/>
<evidence type="ECO:0000256" key="2">
    <source>
        <dbReference type="ARBA" id="ARBA00004752"/>
    </source>
</evidence>
<evidence type="ECO:0000256" key="6">
    <source>
        <dbReference type="ARBA" id="ARBA00022670"/>
    </source>
</evidence>
<dbReference type="InterPro" id="IPR001967">
    <property type="entry name" value="Peptidase_S11_N"/>
</dbReference>
<dbReference type="SUPFAM" id="SSF69189">
    <property type="entry name" value="Penicillin-binding protein associated domain"/>
    <property type="match status" value="1"/>
</dbReference>
<dbReference type="RefSeq" id="WP_272771866.1">
    <property type="nucleotide sequence ID" value="NZ_JAQQLE010000006.1"/>
</dbReference>
<evidence type="ECO:0000256" key="5">
    <source>
        <dbReference type="ARBA" id="ARBA00022645"/>
    </source>
</evidence>
<evidence type="ECO:0000313" key="16">
    <source>
        <dbReference type="EMBL" id="MDC7714161.1"/>
    </source>
</evidence>
<dbReference type="Proteomes" id="UP001222030">
    <property type="component" value="Unassembled WGS sequence"/>
</dbReference>
<sequence length="380" mass="41436">MKKITSALLVAALSLSTLAQANTAFVPPVPEIAGKAYFLMDFQSGQIIAARDPDLRVEPASLTKLMTAYLTFKALKEKRLTLEQTLTVSQVGWKQEGSRMFLDPKVPVTVDNLIKGMIVQSGNDACVTLAEAIAGSEQVFAQMMTAEAKRLGMKATNFKNSTGLPDPEHFTSVRDLATLSAAIIHDFPQYYPTYSIKSFTYNNITQPNRNLLLYRDPNVDGMKTGHTEGAGYNLIASSRRDGRRVLSVVVGTASPEARAVESSKLLNYGLQFFETPKLYTAGQAVSTLPVYKGAASTLAIGFDRDVHVTVAKGATSRLKAEMKTLQPVIAPIKQGQEVGKLTVSLDGKVLLERPVQALKAVEEGGFFSRLWDSIKLWLGW</sequence>
<dbReference type="EC" id="3.4.16.4" evidence="4"/>
<comment type="caution">
    <text evidence="16">The sequence shown here is derived from an EMBL/GenBank/DDBJ whole genome shotgun (WGS) entry which is preliminary data.</text>
</comment>
<keyword evidence="10" id="KW-0573">Peptidoglycan synthesis</keyword>
<keyword evidence="8" id="KW-0378">Hydrolase</keyword>
<protein>
    <recommendedName>
        <fullName evidence="4">serine-type D-Ala-D-Ala carboxypeptidase</fullName>
        <ecNumber evidence="4">3.4.16.4</ecNumber>
    </recommendedName>
</protein>
<dbReference type="PRINTS" id="PR00725">
    <property type="entry name" value="DADACBPTASE1"/>
</dbReference>
<comment type="function">
    <text evidence="1">Removes C-terminal D-alanyl residues from sugar-peptide cell wall precursors.</text>
</comment>
<evidence type="ECO:0000256" key="4">
    <source>
        <dbReference type="ARBA" id="ARBA00012448"/>
    </source>
</evidence>
<dbReference type="InterPro" id="IPR012338">
    <property type="entry name" value="Beta-lactam/transpept-like"/>
</dbReference>
<keyword evidence="5 16" id="KW-0121">Carboxypeptidase</keyword>
<keyword evidence="17" id="KW-1185">Reference proteome</keyword>
<dbReference type="InterPro" id="IPR037167">
    <property type="entry name" value="Peptidase_S11_C_sf"/>
</dbReference>
<dbReference type="GO" id="GO:0004180">
    <property type="term" value="F:carboxypeptidase activity"/>
    <property type="evidence" value="ECO:0007669"/>
    <property type="project" value="UniProtKB-KW"/>
</dbReference>